<dbReference type="NCBIfam" id="TIGR03172">
    <property type="entry name" value="selenium cofactor biosynthesis protein YqeC"/>
    <property type="match status" value="1"/>
</dbReference>
<dbReference type="Pfam" id="PF19842">
    <property type="entry name" value="YqeC"/>
    <property type="match status" value="1"/>
</dbReference>
<dbReference type="InterPro" id="IPR036565">
    <property type="entry name" value="Mur-like_cat_sf"/>
</dbReference>
<dbReference type="SUPFAM" id="SSF53623">
    <property type="entry name" value="MurD-like peptide ligases, catalytic domain"/>
    <property type="match status" value="1"/>
</dbReference>
<dbReference type="Gene3D" id="3.40.50.720">
    <property type="entry name" value="NAD(P)-binding Rossmann-like Domain"/>
    <property type="match status" value="1"/>
</dbReference>
<comment type="caution">
    <text evidence="3">The sequence shown here is derived from an EMBL/GenBank/DDBJ whole genome shotgun (WGS) entry which is preliminary data.</text>
</comment>
<dbReference type="AlphaFoldDB" id="A0A916VCI2"/>
<dbReference type="PANTHER" id="PTHR30388:SF6">
    <property type="entry name" value="XANTHINE DEHYDROGENASE SUBUNIT A-RELATED"/>
    <property type="match status" value="1"/>
</dbReference>
<name>A0A916VCI2_9FIRM</name>
<dbReference type="GO" id="GO:0005524">
    <property type="term" value="F:ATP binding"/>
    <property type="evidence" value="ECO:0007669"/>
    <property type="project" value="InterPro"/>
</dbReference>
<dbReference type="InterPro" id="IPR052698">
    <property type="entry name" value="MoCofactor_Util/Proc"/>
</dbReference>
<dbReference type="PANTHER" id="PTHR30388">
    <property type="entry name" value="ALDEHYDE OXIDOREDUCTASE MOLYBDENUM COFACTOR ASSEMBLY PROTEIN"/>
    <property type="match status" value="1"/>
</dbReference>
<dbReference type="InterPro" id="IPR027051">
    <property type="entry name" value="XdhC_Rossmann_dom"/>
</dbReference>
<feature type="domain" description="XdhC- CoxI" evidence="1">
    <location>
        <begin position="380"/>
        <end position="432"/>
    </location>
</feature>
<dbReference type="Pfam" id="PF02625">
    <property type="entry name" value="XdhC_CoxI"/>
    <property type="match status" value="1"/>
</dbReference>
<organism evidence="3 4">
    <name type="scientific">Anaerostipes butyraticus</name>
    <dbReference type="NCBI Taxonomy" id="645466"/>
    <lineage>
        <taxon>Bacteria</taxon>
        <taxon>Bacillati</taxon>
        <taxon>Bacillota</taxon>
        <taxon>Clostridia</taxon>
        <taxon>Lachnospirales</taxon>
        <taxon>Lachnospiraceae</taxon>
        <taxon>Anaerostipes</taxon>
    </lineage>
</organism>
<protein>
    <recommendedName>
        <fullName evidence="5">Xanthine dehydrogenase accessory protein XdhC</fullName>
    </recommendedName>
</protein>
<evidence type="ECO:0000313" key="3">
    <source>
        <dbReference type="EMBL" id="GFO85224.1"/>
    </source>
</evidence>
<evidence type="ECO:0000259" key="2">
    <source>
        <dbReference type="Pfam" id="PF13478"/>
    </source>
</evidence>
<evidence type="ECO:0000259" key="1">
    <source>
        <dbReference type="Pfam" id="PF02625"/>
    </source>
</evidence>
<evidence type="ECO:0008006" key="5">
    <source>
        <dbReference type="Google" id="ProtNLM"/>
    </source>
</evidence>
<proteinExistence type="predicted"/>
<dbReference type="Pfam" id="PF13478">
    <property type="entry name" value="XdhC_C"/>
    <property type="match status" value="1"/>
</dbReference>
<dbReference type="Proteomes" id="UP000613208">
    <property type="component" value="Unassembled WGS sequence"/>
</dbReference>
<sequence length="468" mass="51447">MVIAVAGSGGKTTRIHKLRDQWLSQGKTVFVGTTTHMKIEKETILDPSIEEIKEQLEKKNYCMAGTSIAGTQKIGPLPDEILKQAADFADAALIEADGSRGLPVKYPDSYEPVIPDFADEIQIVTGLSALGRTCREASHRKDLVLQCLGIKEDDILEPVHLQRLVTEGYVNPLRRRHPSARVRVCPGQVNTLYEKVIARFLQEEKDVSLIQKEWFSSQPKLIIFGAGHVARQLLKLAGFLDFYTIVLDDREEFANREKLPEADEVYCCDFQKAEEYLPEGDQHYYVVVTRGHAGDEICVKKVLARSYAYLGMIGSRKKVKAAFESLEAQGFSKEAVEGIHAPIGLAIGARTPEEIAVSIAAELIQIKNQGTVSTMTKELLETQENGVLCIIIKKSGSSPRGVGSMMLVCKDKVIGSIGGGALENEVIRTAPQISQITVRDFSLSNEESANLGMICGGTNQILFVPICQ</sequence>
<dbReference type="InterPro" id="IPR017587">
    <property type="entry name" value="YqeC"/>
</dbReference>
<dbReference type="InterPro" id="IPR003777">
    <property type="entry name" value="XdhC_CoxI"/>
</dbReference>
<accession>A0A916VCI2</accession>
<feature type="domain" description="XdhC Rossmann" evidence="2">
    <location>
        <begin position="221"/>
        <end position="363"/>
    </location>
</feature>
<gene>
    <name evidence="3" type="ORF">ANBU17_15710</name>
</gene>
<reference evidence="3" key="1">
    <citation type="submission" date="2020-06" db="EMBL/GenBank/DDBJ databases">
        <title>Characterization of fructooligosaccharide metabolism and fructooligosaccharide-degrading enzymes in human commensal butyrate producers.</title>
        <authorList>
            <person name="Tanno H."/>
            <person name="Fujii T."/>
            <person name="Hirano K."/>
            <person name="Maeno S."/>
            <person name="Tonozuka T."/>
            <person name="Sakamoto M."/>
            <person name="Ohkuma M."/>
            <person name="Tochio T."/>
            <person name="Endo A."/>
        </authorList>
    </citation>
    <scope>NUCLEOTIDE SEQUENCE</scope>
    <source>
        <strain evidence="3">JCM 17466</strain>
    </source>
</reference>
<dbReference type="EMBL" id="BLYI01000031">
    <property type="protein sequence ID" value="GFO85224.1"/>
    <property type="molecule type" value="Genomic_DNA"/>
</dbReference>
<evidence type="ECO:0000313" key="4">
    <source>
        <dbReference type="Proteomes" id="UP000613208"/>
    </source>
</evidence>
<dbReference type="RefSeq" id="WP_201310926.1">
    <property type="nucleotide sequence ID" value="NZ_BLYI01000031.1"/>
</dbReference>
<keyword evidence="4" id="KW-1185">Reference proteome</keyword>